<evidence type="ECO:0000313" key="6">
    <source>
        <dbReference type="EMBL" id="STT82564.1"/>
    </source>
</evidence>
<keyword evidence="3" id="KW-0802">TPR repeat</keyword>
<dbReference type="PRINTS" id="PR01441">
    <property type="entry name" value="CELLSNTHASEC"/>
</dbReference>
<gene>
    <name evidence="6" type="primary">acsC_2</name>
    <name evidence="6" type="ORF">NCTC5047_03535</name>
</gene>
<accession>A0A377XKV8</accession>
<evidence type="ECO:0000256" key="2">
    <source>
        <dbReference type="ARBA" id="ARBA00022737"/>
    </source>
</evidence>
<evidence type="ECO:0000259" key="5">
    <source>
        <dbReference type="Pfam" id="PF05420"/>
    </source>
</evidence>
<reference evidence="6 7" key="1">
    <citation type="submission" date="2018-06" db="EMBL/GenBank/DDBJ databases">
        <authorList>
            <consortium name="Pathogen Informatics"/>
            <person name="Doyle S."/>
        </authorList>
    </citation>
    <scope>NUCLEOTIDE SEQUENCE [LARGE SCALE GENOMIC DNA]</scope>
    <source>
        <strain evidence="6 7">NCTC5047</strain>
    </source>
</reference>
<keyword evidence="2" id="KW-0677">Repeat</keyword>
<sequence>MGQDLNTVVGGVKWSPKLTNYLSLILTGERRTLTDSLLSYVGLKDAYSGKTWGQVTKNGGTLQLSYDDGDAGFYVGGGGYSYLGQNVASNTSINANAGVYLRPYHDEYRQLQAGLSMSYMDYSKNLSYFTYGQGGYFSPQNYVSVSLPVSLTEKYDNWTMKLGGSVGYQSYSQDKSAYFPTNSEWQQTLETAVSNGFAKEAYYSATSKSGIGYTLRAGADYKVNKQMTLGGQIGYDTFGDYNESTAGALYSLYVRRSLMMTENNNPVVMTWFQQQQTPAGWFDLLIIMIEGMLNNAGRAGKPALPASDGRLAGGDPSAAGVGDGGGSGGQHQPAADSFSLGRGDHRCR</sequence>
<evidence type="ECO:0000256" key="3">
    <source>
        <dbReference type="ARBA" id="ARBA00022803"/>
    </source>
</evidence>
<dbReference type="GO" id="GO:0030244">
    <property type="term" value="P:cellulose biosynthetic process"/>
    <property type="evidence" value="ECO:0007669"/>
    <property type="project" value="InterPro"/>
</dbReference>
<protein>
    <submittedName>
        <fullName evidence="6">Putative cellulose synthase</fullName>
    </submittedName>
</protein>
<evidence type="ECO:0000256" key="4">
    <source>
        <dbReference type="SAM" id="MobiDB-lite"/>
    </source>
</evidence>
<dbReference type="InterPro" id="IPR008410">
    <property type="entry name" value="BCSC_C"/>
</dbReference>
<dbReference type="GO" id="GO:0019867">
    <property type="term" value="C:outer membrane"/>
    <property type="evidence" value="ECO:0007669"/>
    <property type="project" value="InterPro"/>
</dbReference>
<dbReference type="Pfam" id="PF05420">
    <property type="entry name" value="BCSC_C"/>
    <property type="match status" value="1"/>
</dbReference>
<evidence type="ECO:0000313" key="7">
    <source>
        <dbReference type="Proteomes" id="UP000254340"/>
    </source>
</evidence>
<feature type="domain" description="Cellulose synthase operon C C-terminal" evidence="5">
    <location>
        <begin position="1"/>
        <end position="250"/>
    </location>
</feature>
<dbReference type="Proteomes" id="UP000254340">
    <property type="component" value="Unassembled WGS sequence"/>
</dbReference>
<proteinExistence type="predicted"/>
<dbReference type="AlphaFoldDB" id="A0A377XKV8"/>
<dbReference type="GO" id="GO:0006011">
    <property type="term" value="P:UDP-alpha-D-glucose metabolic process"/>
    <property type="evidence" value="ECO:0007669"/>
    <property type="project" value="InterPro"/>
</dbReference>
<organism evidence="6 7">
    <name type="scientific">Klebsiella pneumoniae</name>
    <dbReference type="NCBI Taxonomy" id="573"/>
    <lineage>
        <taxon>Bacteria</taxon>
        <taxon>Pseudomonadati</taxon>
        <taxon>Pseudomonadota</taxon>
        <taxon>Gammaproteobacteria</taxon>
        <taxon>Enterobacterales</taxon>
        <taxon>Enterobacteriaceae</taxon>
        <taxon>Klebsiella/Raoultella group</taxon>
        <taxon>Klebsiella</taxon>
        <taxon>Klebsiella pneumoniae complex</taxon>
    </lineage>
</organism>
<name>A0A377XKV8_KLEPN</name>
<feature type="region of interest" description="Disordered" evidence="4">
    <location>
        <begin position="304"/>
        <end position="348"/>
    </location>
</feature>
<dbReference type="EMBL" id="UGLH01000006">
    <property type="protein sequence ID" value="STT82564.1"/>
    <property type="molecule type" value="Genomic_DNA"/>
</dbReference>
<keyword evidence="1" id="KW-0732">Signal</keyword>
<dbReference type="InterPro" id="IPR003921">
    <property type="entry name" value="Cell_synth_C"/>
</dbReference>
<evidence type="ECO:0000256" key="1">
    <source>
        <dbReference type="ARBA" id="ARBA00022729"/>
    </source>
</evidence>